<dbReference type="InterPro" id="IPR003593">
    <property type="entry name" value="AAA+_ATPase"/>
</dbReference>
<keyword evidence="2" id="KW-0547">Nucleotide-binding</keyword>
<dbReference type="GO" id="GO:0140359">
    <property type="term" value="F:ABC-type transporter activity"/>
    <property type="evidence" value="ECO:0007669"/>
    <property type="project" value="UniProtKB-ARBA"/>
</dbReference>
<dbReference type="Gene3D" id="3.40.50.300">
    <property type="entry name" value="P-loop containing nucleotide triphosphate hydrolases"/>
    <property type="match status" value="1"/>
</dbReference>
<dbReference type="InterPro" id="IPR003439">
    <property type="entry name" value="ABC_transporter-like_ATP-bd"/>
</dbReference>
<dbReference type="InterPro" id="IPR027417">
    <property type="entry name" value="P-loop_NTPase"/>
</dbReference>
<protein>
    <submittedName>
        <fullName evidence="5">ABC transporter ATP-binding protein</fullName>
    </submittedName>
</protein>
<feature type="domain" description="ABC transporter" evidence="4">
    <location>
        <begin position="4"/>
        <end position="234"/>
    </location>
</feature>
<name>A0AAP9DD63_9ENTR</name>
<dbReference type="RefSeq" id="WP_142489502.1">
    <property type="nucleotide sequence ID" value="NZ_CP035382.1"/>
</dbReference>
<dbReference type="SMART" id="SM00382">
    <property type="entry name" value="AAA"/>
    <property type="match status" value="1"/>
</dbReference>
<dbReference type="PANTHER" id="PTHR42781">
    <property type="entry name" value="SPERMIDINE/PUTRESCINE IMPORT ATP-BINDING PROTEIN POTA"/>
    <property type="match status" value="1"/>
</dbReference>
<evidence type="ECO:0000313" key="6">
    <source>
        <dbReference type="Proteomes" id="UP000317812"/>
    </source>
</evidence>
<dbReference type="GO" id="GO:0005524">
    <property type="term" value="F:ATP binding"/>
    <property type="evidence" value="ECO:0007669"/>
    <property type="project" value="UniProtKB-KW"/>
</dbReference>
<evidence type="ECO:0000256" key="3">
    <source>
        <dbReference type="ARBA" id="ARBA00022840"/>
    </source>
</evidence>
<dbReference type="GO" id="GO:0016887">
    <property type="term" value="F:ATP hydrolysis activity"/>
    <property type="evidence" value="ECO:0007669"/>
    <property type="project" value="InterPro"/>
</dbReference>
<dbReference type="InterPro" id="IPR008995">
    <property type="entry name" value="Mo/tungstate-bd_C_term_dom"/>
</dbReference>
<dbReference type="Proteomes" id="UP000317812">
    <property type="component" value="Chromosome"/>
</dbReference>
<evidence type="ECO:0000256" key="1">
    <source>
        <dbReference type="ARBA" id="ARBA00022448"/>
    </source>
</evidence>
<keyword evidence="1" id="KW-0813">Transport</keyword>
<accession>A0AAP9DD63</accession>
<evidence type="ECO:0000313" key="5">
    <source>
        <dbReference type="EMBL" id="QDK20619.1"/>
    </source>
</evidence>
<reference evidence="5 6" key="1">
    <citation type="submission" date="2019-01" db="EMBL/GenBank/DDBJ databases">
        <title>Florfenicol resistance in Enterobacteriaceae and whole-genome sequence analysis of florfenicol-resistant Leclercia adecarboxylata strain R25.</title>
        <authorList>
            <person name="Bao Q."/>
            <person name="Ying Y."/>
        </authorList>
    </citation>
    <scope>NUCLEOTIDE SEQUENCE [LARGE SCALE GENOMIC DNA]</scope>
    <source>
        <strain evidence="5 6">R25</strain>
    </source>
</reference>
<dbReference type="SUPFAM" id="SSF52540">
    <property type="entry name" value="P-loop containing nucleoside triphosphate hydrolases"/>
    <property type="match status" value="1"/>
</dbReference>
<organism evidence="5 6">
    <name type="scientific">Leclercia adecarboxylata</name>
    <dbReference type="NCBI Taxonomy" id="83655"/>
    <lineage>
        <taxon>Bacteria</taxon>
        <taxon>Pseudomonadati</taxon>
        <taxon>Pseudomonadota</taxon>
        <taxon>Gammaproteobacteria</taxon>
        <taxon>Enterobacterales</taxon>
        <taxon>Enterobacteriaceae</taxon>
        <taxon>Leclercia</taxon>
    </lineage>
</organism>
<dbReference type="InterPro" id="IPR017871">
    <property type="entry name" value="ABC_transporter-like_CS"/>
</dbReference>
<dbReference type="InterPro" id="IPR050093">
    <property type="entry name" value="ABC_SmlMolc_Importer"/>
</dbReference>
<proteinExistence type="predicted"/>
<dbReference type="SUPFAM" id="SSF50331">
    <property type="entry name" value="MOP-like"/>
    <property type="match status" value="1"/>
</dbReference>
<sequence>MSYLQIDKLKVAYGNNIVLHDIHLAVGKGEMIALLGPSGCGKTTLLNALCGFLPVHSGSVAINGRDITYSSPEQRNITMVFQSYALWPHLTVAQNIGYGLKVRRVKKEEIQRRVRELLKIINLEGYAEIKVTALSGGQRQRVALARALAIEPDVLVLDEPLSNLDAKVRLNVRHEIKALQKRLGFTSLIVTHDQQEALVMADRIAVLNNGRIEQIGTPEAIYHRPATPFVADFMGADNCLTPDDGQGRTLYFRSADIAMHAALPEPTPEGLTLEGTVEESAFLGHQYRHSVRCAGQILLADSATCWPDRSPVVLHVPEAALHRFEPAL</sequence>
<dbReference type="Pfam" id="PF00005">
    <property type="entry name" value="ABC_tran"/>
    <property type="match status" value="1"/>
</dbReference>
<evidence type="ECO:0000256" key="2">
    <source>
        <dbReference type="ARBA" id="ARBA00022741"/>
    </source>
</evidence>
<dbReference type="AlphaFoldDB" id="A0AAP9DD63"/>
<dbReference type="GO" id="GO:0043190">
    <property type="term" value="C:ATP-binding cassette (ABC) transporter complex"/>
    <property type="evidence" value="ECO:0007669"/>
    <property type="project" value="UniProtKB-ARBA"/>
</dbReference>
<dbReference type="PANTHER" id="PTHR42781:SF4">
    <property type="entry name" value="SPERMIDINE_PUTRESCINE IMPORT ATP-BINDING PROTEIN POTA"/>
    <property type="match status" value="1"/>
</dbReference>
<dbReference type="PROSITE" id="PS00211">
    <property type="entry name" value="ABC_TRANSPORTER_1"/>
    <property type="match status" value="1"/>
</dbReference>
<dbReference type="FunFam" id="3.40.50.300:FF:000042">
    <property type="entry name" value="Maltose/maltodextrin ABC transporter, ATP-binding protein"/>
    <property type="match status" value="1"/>
</dbReference>
<evidence type="ECO:0000259" key="4">
    <source>
        <dbReference type="PROSITE" id="PS50893"/>
    </source>
</evidence>
<keyword evidence="3 5" id="KW-0067">ATP-binding</keyword>
<dbReference type="EMBL" id="CP035382">
    <property type="protein sequence ID" value="QDK20619.1"/>
    <property type="molecule type" value="Genomic_DNA"/>
</dbReference>
<dbReference type="PROSITE" id="PS50893">
    <property type="entry name" value="ABC_TRANSPORTER_2"/>
    <property type="match status" value="1"/>
</dbReference>
<gene>
    <name evidence="5" type="ORF">ES815_20830</name>
</gene>